<evidence type="ECO:0000256" key="1">
    <source>
        <dbReference type="SAM" id="Phobius"/>
    </source>
</evidence>
<organism evidence="2 3">
    <name type="scientific">Clunio marinus</name>
    <dbReference type="NCBI Taxonomy" id="568069"/>
    <lineage>
        <taxon>Eukaryota</taxon>
        <taxon>Metazoa</taxon>
        <taxon>Ecdysozoa</taxon>
        <taxon>Arthropoda</taxon>
        <taxon>Hexapoda</taxon>
        <taxon>Insecta</taxon>
        <taxon>Pterygota</taxon>
        <taxon>Neoptera</taxon>
        <taxon>Endopterygota</taxon>
        <taxon>Diptera</taxon>
        <taxon>Nematocera</taxon>
        <taxon>Chironomoidea</taxon>
        <taxon>Chironomidae</taxon>
        <taxon>Clunio</taxon>
    </lineage>
</organism>
<proteinExistence type="predicted"/>
<keyword evidence="1" id="KW-0472">Membrane</keyword>
<dbReference type="EMBL" id="CVRI01000063">
    <property type="protein sequence ID" value="CRL04675.1"/>
    <property type="molecule type" value="Genomic_DNA"/>
</dbReference>
<keyword evidence="1" id="KW-0812">Transmembrane</keyword>
<accession>A0A1J1IWL3</accession>
<dbReference type="AlphaFoldDB" id="A0A1J1IWL3"/>
<name>A0A1J1IWL3_9DIPT</name>
<feature type="transmembrane region" description="Helical" evidence="1">
    <location>
        <begin position="6"/>
        <end position="27"/>
    </location>
</feature>
<gene>
    <name evidence="2" type="ORF">CLUMA_CG017739</name>
</gene>
<protein>
    <submittedName>
        <fullName evidence="2">CLUMA_CG017739, isoform A</fullName>
    </submittedName>
</protein>
<evidence type="ECO:0000313" key="2">
    <source>
        <dbReference type="EMBL" id="CRL04675.1"/>
    </source>
</evidence>
<dbReference type="Proteomes" id="UP000183832">
    <property type="component" value="Unassembled WGS sequence"/>
</dbReference>
<reference evidence="2 3" key="1">
    <citation type="submission" date="2015-04" db="EMBL/GenBank/DDBJ databases">
        <authorList>
            <person name="Syromyatnikov M.Y."/>
            <person name="Popov V.N."/>
        </authorList>
    </citation>
    <scope>NUCLEOTIDE SEQUENCE [LARGE SCALE GENOMIC DNA]</scope>
</reference>
<keyword evidence="1" id="KW-1133">Transmembrane helix</keyword>
<sequence length="63" mass="7393">MKFIPLRIHVFVVEGFMTNLFFYYGAVSLRNSYSLFRMLCLMSVNNYREFCLACVVSVEDHVA</sequence>
<keyword evidence="3" id="KW-1185">Reference proteome</keyword>
<evidence type="ECO:0000313" key="3">
    <source>
        <dbReference type="Proteomes" id="UP000183832"/>
    </source>
</evidence>